<dbReference type="KEGG" id="nno:NONO_c40270"/>
<keyword evidence="1" id="KW-0472">Membrane</keyword>
<feature type="transmembrane region" description="Helical" evidence="1">
    <location>
        <begin position="71"/>
        <end position="94"/>
    </location>
</feature>
<keyword evidence="1" id="KW-0812">Transmembrane</keyword>
<protein>
    <submittedName>
        <fullName evidence="2">Uncharacterized protein</fullName>
    </submittedName>
</protein>
<dbReference type="Proteomes" id="UP000019150">
    <property type="component" value="Chromosome"/>
</dbReference>
<dbReference type="EMBL" id="CP006850">
    <property type="protein sequence ID" value="AHH18811.1"/>
    <property type="molecule type" value="Genomic_DNA"/>
</dbReference>
<organism evidence="2 3">
    <name type="scientific">Nocardia nova SH22a</name>
    <dbReference type="NCBI Taxonomy" id="1415166"/>
    <lineage>
        <taxon>Bacteria</taxon>
        <taxon>Bacillati</taxon>
        <taxon>Actinomycetota</taxon>
        <taxon>Actinomycetes</taxon>
        <taxon>Mycobacteriales</taxon>
        <taxon>Nocardiaceae</taxon>
        <taxon>Nocardia</taxon>
    </lineage>
</organism>
<dbReference type="PATRIC" id="fig|1415166.3.peg.4131"/>
<gene>
    <name evidence="2" type="ORF">NONO_c40270</name>
</gene>
<dbReference type="NCBIfam" id="NF041646">
    <property type="entry name" value="VC0807_fam"/>
    <property type="match status" value="1"/>
</dbReference>
<name>W5TNJ4_9NOCA</name>
<reference evidence="2 3" key="1">
    <citation type="journal article" date="2014" name="Appl. Environ. Microbiol.">
        <title>Insights into the Microbial Degradation of Rubber and Gutta-Percha by Analysis of the Complete Genome of Nocardia nova SH22a.</title>
        <authorList>
            <person name="Luo Q."/>
            <person name="Hiessl S."/>
            <person name="Poehlein A."/>
            <person name="Daniel R."/>
            <person name="Steinbuchel A."/>
        </authorList>
    </citation>
    <scope>NUCLEOTIDE SEQUENCE [LARGE SCALE GENOMIC DNA]</scope>
    <source>
        <strain evidence="2">SH22a</strain>
    </source>
</reference>
<proteinExistence type="predicted"/>
<dbReference type="OrthoDB" id="4544430at2"/>
<keyword evidence="1" id="KW-1133">Transmembrane helix</keyword>
<evidence type="ECO:0000313" key="3">
    <source>
        <dbReference type="Proteomes" id="UP000019150"/>
    </source>
</evidence>
<feature type="transmembrane region" description="Helical" evidence="1">
    <location>
        <begin position="214"/>
        <end position="233"/>
    </location>
</feature>
<sequence length="294" mass="30269">MTESTSASLAVKARVLAAGLADMLIDLIVPTVVFAALAPLGLSTSVRLTAGGFFVAAKAVAGRVEDGDSKAAIVGFVPAAVTAIVCASVTIAAAETGHSDAVSIAVGSILLTIAVTVTLLVRPRRLDAFAVLVLVESVAAVVLTSVGTDPRFILARPSIYTAIAGVYVLGTATAARPFMMQVSKAAAAGGDPVRAQAFERAGRESLRFRRTEQAMTIGLGVVLLVEAVLRVVTIYSRPEAAVVSTSLLSQLPGLALLIAYFVVIRIFAIPVVSREVDALMPLATDARSEKEPSA</sequence>
<dbReference type="AlphaFoldDB" id="W5TNJ4"/>
<dbReference type="RefSeq" id="WP_025350231.1">
    <property type="nucleotide sequence ID" value="NZ_CP006850.1"/>
</dbReference>
<dbReference type="STRING" id="1415166.NONO_c40270"/>
<feature type="transmembrane region" description="Helical" evidence="1">
    <location>
        <begin position="128"/>
        <end position="146"/>
    </location>
</feature>
<dbReference type="HOGENOM" id="CLU_946055_0_0_11"/>
<feature type="transmembrane region" description="Helical" evidence="1">
    <location>
        <begin position="253"/>
        <end position="272"/>
    </location>
</feature>
<evidence type="ECO:0000313" key="2">
    <source>
        <dbReference type="EMBL" id="AHH18811.1"/>
    </source>
</evidence>
<keyword evidence="3" id="KW-1185">Reference proteome</keyword>
<accession>W5TNJ4</accession>
<dbReference type="eggNOG" id="ENOG5031PVQ">
    <property type="taxonomic scope" value="Bacteria"/>
</dbReference>
<evidence type="ECO:0000256" key="1">
    <source>
        <dbReference type="SAM" id="Phobius"/>
    </source>
</evidence>
<feature type="transmembrane region" description="Helical" evidence="1">
    <location>
        <begin position="100"/>
        <end position="121"/>
    </location>
</feature>
<feature type="transmembrane region" description="Helical" evidence="1">
    <location>
        <begin position="158"/>
        <end position="175"/>
    </location>
</feature>